<name>A0A1J5SLF3_9ZZZZ</name>
<dbReference type="AlphaFoldDB" id="A0A1J5SLF3"/>
<feature type="transmembrane region" description="Helical" evidence="2">
    <location>
        <begin position="29"/>
        <end position="49"/>
    </location>
</feature>
<evidence type="ECO:0000256" key="2">
    <source>
        <dbReference type="SAM" id="Phobius"/>
    </source>
</evidence>
<dbReference type="Pfam" id="PF16732">
    <property type="entry name" value="ComP_DUS"/>
    <property type="match status" value="1"/>
</dbReference>
<dbReference type="Pfam" id="PF07963">
    <property type="entry name" value="N_methyl"/>
    <property type="match status" value="1"/>
</dbReference>
<dbReference type="Gene3D" id="3.30.700.10">
    <property type="entry name" value="Glycoprotein, Type 4 Pilin"/>
    <property type="match status" value="1"/>
</dbReference>
<keyword evidence="1" id="KW-0488">Methylation</keyword>
<keyword evidence="2" id="KW-0472">Membrane</keyword>
<dbReference type="PANTHER" id="PTHR30093">
    <property type="entry name" value="GENERAL SECRETION PATHWAY PROTEIN G"/>
    <property type="match status" value="1"/>
</dbReference>
<dbReference type="GO" id="GO:0015627">
    <property type="term" value="C:type II protein secretion system complex"/>
    <property type="evidence" value="ECO:0007669"/>
    <property type="project" value="InterPro"/>
</dbReference>
<dbReference type="InterPro" id="IPR045584">
    <property type="entry name" value="Pilin-like"/>
</dbReference>
<dbReference type="GO" id="GO:0043683">
    <property type="term" value="P:type IV pilus assembly"/>
    <property type="evidence" value="ECO:0007669"/>
    <property type="project" value="InterPro"/>
</dbReference>
<dbReference type="NCBIfam" id="TIGR02532">
    <property type="entry name" value="IV_pilin_GFxxxE"/>
    <property type="match status" value="1"/>
</dbReference>
<gene>
    <name evidence="3" type="primary">fimA_6</name>
    <name evidence="3" type="ORF">GALL_130390</name>
</gene>
<sequence length="153" mass="16391">MGTLESLHQYQSVNNQLASIRVDSNHKGFTLIELMVVVAIIGILASIAMPSYTNYVKKGKAAEATTDLATGRVKMEQFFQDNRTYVGGPCPVAGKYFTYACTSDATTFTIKATNSTSDMSGFAFSIDQSNAKTSTYDGTTGTGCWLTSKSGTC</sequence>
<evidence type="ECO:0000313" key="3">
    <source>
        <dbReference type="EMBL" id="OIR04949.1"/>
    </source>
</evidence>
<dbReference type="PANTHER" id="PTHR30093:SF47">
    <property type="entry name" value="TYPE IV PILUS NON-CORE MINOR PILIN PILE"/>
    <property type="match status" value="1"/>
</dbReference>
<dbReference type="InterPro" id="IPR012902">
    <property type="entry name" value="N_methyl_site"/>
</dbReference>
<dbReference type="InterPro" id="IPR031982">
    <property type="entry name" value="PilE-like"/>
</dbReference>
<evidence type="ECO:0000256" key="1">
    <source>
        <dbReference type="ARBA" id="ARBA00022481"/>
    </source>
</evidence>
<accession>A0A1J5SLF3</accession>
<dbReference type="PROSITE" id="PS00409">
    <property type="entry name" value="PROKAR_NTER_METHYL"/>
    <property type="match status" value="1"/>
</dbReference>
<comment type="caution">
    <text evidence="3">The sequence shown here is derived from an EMBL/GenBank/DDBJ whole genome shotgun (WGS) entry which is preliminary data.</text>
</comment>
<dbReference type="SUPFAM" id="SSF54523">
    <property type="entry name" value="Pili subunits"/>
    <property type="match status" value="1"/>
</dbReference>
<keyword evidence="2" id="KW-1133">Transmembrane helix</keyword>
<proteinExistence type="predicted"/>
<reference evidence="3" key="1">
    <citation type="submission" date="2016-10" db="EMBL/GenBank/DDBJ databases">
        <title>Sequence of Gallionella enrichment culture.</title>
        <authorList>
            <person name="Poehlein A."/>
            <person name="Muehling M."/>
            <person name="Daniel R."/>
        </authorList>
    </citation>
    <scope>NUCLEOTIDE SEQUENCE</scope>
</reference>
<protein>
    <submittedName>
        <fullName evidence="3">Fimbrial protein</fullName>
    </submittedName>
</protein>
<dbReference type="GO" id="GO:0015628">
    <property type="term" value="P:protein secretion by the type II secretion system"/>
    <property type="evidence" value="ECO:0007669"/>
    <property type="project" value="InterPro"/>
</dbReference>
<dbReference type="EMBL" id="MLJW01000054">
    <property type="protein sequence ID" value="OIR04949.1"/>
    <property type="molecule type" value="Genomic_DNA"/>
</dbReference>
<dbReference type="InterPro" id="IPR000983">
    <property type="entry name" value="Bac_GSPG_pilin"/>
</dbReference>
<organism evidence="3">
    <name type="scientific">mine drainage metagenome</name>
    <dbReference type="NCBI Taxonomy" id="410659"/>
    <lineage>
        <taxon>unclassified sequences</taxon>
        <taxon>metagenomes</taxon>
        <taxon>ecological metagenomes</taxon>
    </lineage>
</organism>
<dbReference type="PRINTS" id="PR00813">
    <property type="entry name" value="BCTERIALGSPG"/>
</dbReference>
<keyword evidence="2" id="KW-0812">Transmembrane</keyword>